<sequence>MRIALLSYRSKTHCGGQGVYVRYLSAGLAELGHEVEVLSGQPYPELLDPRVRLTEVPSLDLYRDEDPFRTPRPGEIRDRIDLLELGTMWTAGFPEPRTFSLRAARLLRARAADFDVVHDNQCLGYGLLDIARRLPLVATIHHPITRDRAVDLAAAPWRRRPFVRRWYGFLGMQKKVARTIPDLITVSSSSATDIAEDFGVAPEQLRVVPLGVDTELFRQRGERVPGRIVAVASADKPLKGISHLLHAVARLRLSGGPLELRLVAKLEPNGPTEKLIAELGLSDIVTASGGLSDAELAELLASAQIACIPSMYEGFSLPAVEAMASGTALVASRAGALPEVVADCAHLVEPGNVDELTTALRRLLDTPALRRELETAGRGRALSVYSWEAVAAQTVSVYERAIHRHAADSGVPQGVRGQRHASFSRALEWSAEGPAAHREVG</sequence>
<evidence type="ECO:0000313" key="6">
    <source>
        <dbReference type="Proteomes" id="UP000733379"/>
    </source>
</evidence>
<proteinExistence type="predicted"/>
<reference evidence="5 6" key="1">
    <citation type="submission" date="2021-06" db="EMBL/GenBank/DDBJ databases">
        <title>Actinomycetes sequencing.</title>
        <authorList>
            <person name="Shan Q."/>
        </authorList>
    </citation>
    <scope>NUCLEOTIDE SEQUENCE [LARGE SCALE GENOMIC DNA]</scope>
    <source>
        <strain evidence="5 6">NEAU-G5</strain>
    </source>
</reference>
<dbReference type="Gene3D" id="3.40.50.2000">
    <property type="entry name" value="Glycogen Phosphorylase B"/>
    <property type="match status" value="2"/>
</dbReference>
<evidence type="ECO:0000259" key="3">
    <source>
        <dbReference type="Pfam" id="PF00534"/>
    </source>
</evidence>
<dbReference type="Pfam" id="PF00534">
    <property type="entry name" value="Glycos_transf_1"/>
    <property type="match status" value="1"/>
</dbReference>
<dbReference type="EMBL" id="JAHKNI010000001">
    <property type="protein sequence ID" value="MBU3060495.1"/>
    <property type="molecule type" value="Genomic_DNA"/>
</dbReference>
<evidence type="ECO:0000256" key="1">
    <source>
        <dbReference type="ARBA" id="ARBA00022676"/>
    </source>
</evidence>
<evidence type="ECO:0000313" key="5">
    <source>
        <dbReference type="EMBL" id="MBU3060495.1"/>
    </source>
</evidence>
<name>A0ABS6ASD0_9NOCA</name>
<evidence type="ECO:0000256" key="2">
    <source>
        <dbReference type="ARBA" id="ARBA00022679"/>
    </source>
</evidence>
<dbReference type="CDD" id="cd03801">
    <property type="entry name" value="GT4_PimA-like"/>
    <property type="match status" value="1"/>
</dbReference>
<feature type="domain" description="Glycosyl transferase family 1" evidence="3">
    <location>
        <begin position="215"/>
        <end position="378"/>
    </location>
</feature>
<dbReference type="InterPro" id="IPR028098">
    <property type="entry name" value="Glyco_trans_4-like_N"/>
</dbReference>
<dbReference type="Proteomes" id="UP000733379">
    <property type="component" value="Unassembled WGS sequence"/>
</dbReference>
<dbReference type="Pfam" id="PF13579">
    <property type="entry name" value="Glyco_trans_4_4"/>
    <property type="match status" value="1"/>
</dbReference>
<dbReference type="SUPFAM" id="SSF53756">
    <property type="entry name" value="UDP-Glycosyltransferase/glycogen phosphorylase"/>
    <property type="match status" value="1"/>
</dbReference>
<keyword evidence="1" id="KW-0328">Glycosyltransferase</keyword>
<keyword evidence="6" id="KW-1185">Reference proteome</keyword>
<feature type="domain" description="Glycosyltransferase subfamily 4-like N-terminal" evidence="4">
    <location>
        <begin position="15"/>
        <end position="211"/>
    </location>
</feature>
<comment type="caution">
    <text evidence="5">The sequence shown here is derived from an EMBL/GenBank/DDBJ whole genome shotgun (WGS) entry which is preliminary data.</text>
</comment>
<evidence type="ECO:0000259" key="4">
    <source>
        <dbReference type="Pfam" id="PF13579"/>
    </source>
</evidence>
<gene>
    <name evidence="5" type="ORF">KO481_03035</name>
</gene>
<protein>
    <submittedName>
        <fullName evidence="5">Glycosyltransferase family 4 protein</fullName>
    </submittedName>
</protein>
<organism evidence="5 6">
    <name type="scientific">Nocardia albiluteola</name>
    <dbReference type="NCBI Taxonomy" id="2842303"/>
    <lineage>
        <taxon>Bacteria</taxon>
        <taxon>Bacillati</taxon>
        <taxon>Actinomycetota</taxon>
        <taxon>Actinomycetes</taxon>
        <taxon>Mycobacteriales</taxon>
        <taxon>Nocardiaceae</taxon>
        <taxon>Nocardia</taxon>
    </lineage>
</organism>
<accession>A0ABS6ASD0</accession>
<dbReference type="InterPro" id="IPR001296">
    <property type="entry name" value="Glyco_trans_1"/>
</dbReference>
<dbReference type="PANTHER" id="PTHR46401:SF2">
    <property type="entry name" value="GLYCOSYLTRANSFERASE WBBK-RELATED"/>
    <property type="match status" value="1"/>
</dbReference>
<dbReference type="PANTHER" id="PTHR46401">
    <property type="entry name" value="GLYCOSYLTRANSFERASE WBBK-RELATED"/>
    <property type="match status" value="1"/>
</dbReference>
<keyword evidence="2" id="KW-0808">Transferase</keyword>
<dbReference type="RefSeq" id="WP_215915356.1">
    <property type="nucleotide sequence ID" value="NZ_JAHKNI010000001.1"/>
</dbReference>